<protein>
    <submittedName>
        <fullName evidence="1">DUF3800 domain-containing protein</fullName>
    </submittedName>
</protein>
<evidence type="ECO:0000313" key="2">
    <source>
        <dbReference type="Proteomes" id="UP000824134"/>
    </source>
</evidence>
<evidence type="ECO:0000313" key="1">
    <source>
        <dbReference type="EMBL" id="HIY94314.1"/>
    </source>
</evidence>
<comment type="caution">
    <text evidence="1">The sequence shown here is derived from an EMBL/GenBank/DDBJ whole genome shotgun (WGS) entry which is preliminary data.</text>
</comment>
<reference evidence="1" key="2">
    <citation type="submission" date="2021-04" db="EMBL/GenBank/DDBJ databases">
        <authorList>
            <person name="Gilroy R."/>
        </authorList>
    </citation>
    <scope>NUCLEOTIDE SEQUENCE</scope>
    <source>
        <strain evidence="1">ChiHjej12B11-9195</strain>
    </source>
</reference>
<dbReference type="Proteomes" id="UP000824134">
    <property type="component" value="Unassembled WGS sequence"/>
</dbReference>
<accession>A0A9D1ZUK7</accession>
<reference evidence="1" key="1">
    <citation type="journal article" date="2021" name="PeerJ">
        <title>Extensive microbial diversity within the chicken gut microbiome revealed by metagenomics and culture.</title>
        <authorList>
            <person name="Gilroy R."/>
            <person name="Ravi A."/>
            <person name="Getino M."/>
            <person name="Pursley I."/>
            <person name="Horton D.L."/>
            <person name="Alikhan N.F."/>
            <person name="Baker D."/>
            <person name="Gharbi K."/>
            <person name="Hall N."/>
            <person name="Watson M."/>
            <person name="Adriaenssens E.M."/>
            <person name="Foster-Nyarko E."/>
            <person name="Jarju S."/>
            <person name="Secka A."/>
            <person name="Antonio M."/>
            <person name="Oren A."/>
            <person name="Chaudhuri R.R."/>
            <person name="La Ragione R."/>
            <person name="Hildebrand F."/>
            <person name="Pallen M.J."/>
        </authorList>
    </citation>
    <scope>NUCLEOTIDE SEQUENCE</scope>
    <source>
        <strain evidence="1">ChiHjej12B11-9195</strain>
    </source>
</reference>
<dbReference type="InterPro" id="IPR024524">
    <property type="entry name" value="DUF3800"/>
</dbReference>
<dbReference type="EMBL" id="DXCN01000012">
    <property type="protein sequence ID" value="HIY94314.1"/>
    <property type="molecule type" value="Genomic_DNA"/>
</dbReference>
<organism evidence="1 2">
    <name type="scientific">Candidatus Rothia avicola</name>
    <dbReference type="NCBI Taxonomy" id="2840478"/>
    <lineage>
        <taxon>Bacteria</taxon>
        <taxon>Bacillati</taxon>
        <taxon>Actinomycetota</taxon>
        <taxon>Actinomycetes</taxon>
        <taxon>Micrococcales</taxon>
        <taxon>Micrococcaceae</taxon>
        <taxon>Rothia</taxon>
    </lineage>
</organism>
<dbReference type="Pfam" id="PF12686">
    <property type="entry name" value="DUF3800"/>
    <property type="match status" value="1"/>
</dbReference>
<dbReference type="AlphaFoldDB" id="A0A9D1ZUK7"/>
<sequence>MIYIDDSGRPQSGLVVYGWIEFSQYEWHDVMRAWLNFRKHLWCQYKIPVDKELHTTEFANGRGDLSKRFPDEFRGPDGTPFKKDFGKFIAQECLQQISSIRGIRVGACYHKGKPEDFAQTRTDLYRLLVADIDGHLKIDNSLGQIYLDGEDDMYRHIHRELKLQGRNIIEDPVMLSSKDSQLIQMADLVAWSAYSAINRHESQEFAWDWYQDYLAARDPRRAPIQLPER</sequence>
<proteinExistence type="predicted"/>
<gene>
    <name evidence="1" type="ORF">H9821_01425</name>
</gene>
<name>A0A9D1ZUK7_9MICC</name>